<dbReference type="AlphaFoldDB" id="A0A7C3Z2A0"/>
<evidence type="ECO:0000313" key="2">
    <source>
        <dbReference type="EMBL" id="HGF33688.1"/>
    </source>
</evidence>
<gene>
    <name evidence="2" type="ORF">ENW96_04760</name>
</gene>
<sequence length="101" mass="11570">MNGRRNNAGKLRYDLISPWALEALAEVYTKGAAKYAERNWEKGLPLMDCFASLMRHAWAWARGEDLDPETGLHHMAHAMWNAAAIVHSWRRGRSDLDNRHG</sequence>
<dbReference type="Pfam" id="PF18909">
    <property type="entry name" value="dGTP_diPhyd_N"/>
    <property type="match status" value="1"/>
</dbReference>
<evidence type="ECO:0000259" key="1">
    <source>
        <dbReference type="Pfam" id="PF18909"/>
    </source>
</evidence>
<organism evidence="2">
    <name type="scientific">Desulfobacca acetoxidans</name>
    <dbReference type="NCBI Taxonomy" id="60893"/>
    <lineage>
        <taxon>Bacteria</taxon>
        <taxon>Pseudomonadati</taxon>
        <taxon>Thermodesulfobacteriota</taxon>
        <taxon>Desulfobaccia</taxon>
        <taxon>Desulfobaccales</taxon>
        <taxon>Desulfobaccaceae</taxon>
        <taxon>Desulfobacca</taxon>
    </lineage>
</organism>
<proteinExistence type="predicted"/>
<accession>A0A7C3Z2A0</accession>
<dbReference type="InterPro" id="IPR044038">
    <property type="entry name" value="dATP/dGTP_diPOhydrolase_N"/>
</dbReference>
<protein>
    <recommendedName>
        <fullName evidence="1">dATP/dGTP diphosphohydrolase N-terminal domain-containing protein</fullName>
    </recommendedName>
</protein>
<name>A0A7C3Z2A0_9BACT</name>
<dbReference type="EMBL" id="DTMF01000128">
    <property type="protein sequence ID" value="HGF33688.1"/>
    <property type="molecule type" value="Genomic_DNA"/>
</dbReference>
<feature type="domain" description="dATP/dGTP diphosphohydrolase N-terminal" evidence="1">
    <location>
        <begin position="3"/>
        <end position="92"/>
    </location>
</feature>
<reference evidence="2" key="1">
    <citation type="journal article" date="2020" name="mSystems">
        <title>Genome- and Community-Level Interaction Insights into Carbon Utilization and Element Cycling Functions of Hydrothermarchaeota in Hydrothermal Sediment.</title>
        <authorList>
            <person name="Zhou Z."/>
            <person name="Liu Y."/>
            <person name="Xu W."/>
            <person name="Pan J."/>
            <person name="Luo Z.H."/>
            <person name="Li M."/>
        </authorList>
    </citation>
    <scope>NUCLEOTIDE SEQUENCE [LARGE SCALE GENOMIC DNA]</scope>
    <source>
        <strain evidence="2">SpSt-897</strain>
    </source>
</reference>
<comment type="caution">
    <text evidence="2">The sequence shown here is derived from an EMBL/GenBank/DDBJ whole genome shotgun (WGS) entry which is preliminary data.</text>
</comment>